<evidence type="ECO:0000256" key="5">
    <source>
        <dbReference type="ARBA" id="ARBA00022989"/>
    </source>
</evidence>
<keyword evidence="10" id="KW-1185">Reference proteome</keyword>
<comment type="similarity">
    <text evidence="7">Belongs to the binding-protein-dependent transport system permease family.</text>
</comment>
<dbReference type="SUPFAM" id="SSF161098">
    <property type="entry name" value="MetI-like"/>
    <property type="match status" value="1"/>
</dbReference>
<accession>A0A1H7YU90</accession>
<evidence type="ECO:0000256" key="6">
    <source>
        <dbReference type="ARBA" id="ARBA00023136"/>
    </source>
</evidence>
<keyword evidence="6 7" id="KW-0472">Membrane</keyword>
<sequence>MITTVVRDRAVTVMSLMALVVVWWGVAAWVATPRTFPGPAAVAAILWSEVTAGPLLAHLGATLTRVVAAFGLAMGLGAVLGVLLGTMPRVNRWIDPWLVVALNLPALIVIVLCYLWIGLNETAAITAVAFNKMATVAVALREGARTLDRPLADMARVYRLSWGARVRHVVLPQLAPYLAGAARNGLAIIWKLVLVVEFLGRPDGIGYQIHLYFQLFDVASVMAYALSFIIVMLTIEYGLLQRWEGHVTRWRMVVA</sequence>
<evidence type="ECO:0000256" key="7">
    <source>
        <dbReference type="RuleBase" id="RU363032"/>
    </source>
</evidence>
<evidence type="ECO:0000259" key="8">
    <source>
        <dbReference type="PROSITE" id="PS50928"/>
    </source>
</evidence>
<evidence type="ECO:0000256" key="1">
    <source>
        <dbReference type="ARBA" id="ARBA00004651"/>
    </source>
</evidence>
<dbReference type="STRING" id="245187.SAMN04488003_101307"/>
<dbReference type="Proteomes" id="UP000199585">
    <property type="component" value="Unassembled WGS sequence"/>
</dbReference>
<dbReference type="Gene3D" id="1.10.3720.10">
    <property type="entry name" value="MetI-like"/>
    <property type="match status" value="1"/>
</dbReference>
<proteinExistence type="inferred from homology"/>
<keyword evidence="4 7" id="KW-0812">Transmembrane</keyword>
<dbReference type="GO" id="GO:0005886">
    <property type="term" value="C:plasma membrane"/>
    <property type="evidence" value="ECO:0007669"/>
    <property type="project" value="UniProtKB-SubCell"/>
</dbReference>
<gene>
    <name evidence="9" type="ORF">SAMN04488003_101307</name>
</gene>
<dbReference type="EMBL" id="FOCI01000001">
    <property type="protein sequence ID" value="SEM49434.1"/>
    <property type="molecule type" value="Genomic_DNA"/>
</dbReference>
<dbReference type="PROSITE" id="PS50928">
    <property type="entry name" value="ABC_TM1"/>
    <property type="match status" value="1"/>
</dbReference>
<name>A0A1H7YU90_9RHOB</name>
<evidence type="ECO:0000313" key="9">
    <source>
        <dbReference type="EMBL" id="SEM49434.1"/>
    </source>
</evidence>
<feature type="transmembrane region" description="Helical" evidence="7">
    <location>
        <begin position="66"/>
        <end position="85"/>
    </location>
</feature>
<organism evidence="9 10">
    <name type="scientific">Loktanella fryxellensis</name>
    <dbReference type="NCBI Taxonomy" id="245187"/>
    <lineage>
        <taxon>Bacteria</taxon>
        <taxon>Pseudomonadati</taxon>
        <taxon>Pseudomonadota</taxon>
        <taxon>Alphaproteobacteria</taxon>
        <taxon>Rhodobacterales</taxon>
        <taxon>Roseobacteraceae</taxon>
        <taxon>Loktanella</taxon>
    </lineage>
</organism>
<feature type="domain" description="ABC transmembrane type-1" evidence="8">
    <location>
        <begin position="59"/>
        <end position="241"/>
    </location>
</feature>
<evidence type="ECO:0000313" key="10">
    <source>
        <dbReference type="Proteomes" id="UP000199585"/>
    </source>
</evidence>
<evidence type="ECO:0000256" key="3">
    <source>
        <dbReference type="ARBA" id="ARBA00022475"/>
    </source>
</evidence>
<protein>
    <submittedName>
        <fullName evidence="9">NitT/TauT family transport system permease protein</fullName>
    </submittedName>
</protein>
<dbReference type="AlphaFoldDB" id="A0A1H7YU90"/>
<dbReference type="InterPro" id="IPR035906">
    <property type="entry name" value="MetI-like_sf"/>
</dbReference>
<evidence type="ECO:0000256" key="4">
    <source>
        <dbReference type="ARBA" id="ARBA00022692"/>
    </source>
</evidence>
<feature type="transmembrane region" description="Helical" evidence="7">
    <location>
        <begin position="211"/>
        <end position="235"/>
    </location>
</feature>
<dbReference type="PANTHER" id="PTHR30151">
    <property type="entry name" value="ALKANE SULFONATE ABC TRANSPORTER-RELATED, MEMBRANE SUBUNIT"/>
    <property type="match status" value="1"/>
</dbReference>
<dbReference type="InterPro" id="IPR000515">
    <property type="entry name" value="MetI-like"/>
</dbReference>
<evidence type="ECO:0000256" key="2">
    <source>
        <dbReference type="ARBA" id="ARBA00022448"/>
    </source>
</evidence>
<dbReference type="PANTHER" id="PTHR30151:SF38">
    <property type="entry name" value="ALIPHATIC SULFONATES TRANSPORT PERMEASE PROTEIN SSUC-RELATED"/>
    <property type="match status" value="1"/>
</dbReference>
<dbReference type="GO" id="GO:0055085">
    <property type="term" value="P:transmembrane transport"/>
    <property type="evidence" value="ECO:0007669"/>
    <property type="project" value="InterPro"/>
</dbReference>
<dbReference type="Pfam" id="PF00528">
    <property type="entry name" value="BPD_transp_1"/>
    <property type="match status" value="1"/>
</dbReference>
<dbReference type="CDD" id="cd06261">
    <property type="entry name" value="TM_PBP2"/>
    <property type="match status" value="1"/>
</dbReference>
<keyword evidence="5 7" id="KW-1133">Transmembrane helix</keyword>
<keyword evidence="3" id="KW-1003">Cell membrane</keyword>
<keyword evidence="2 7" id="KW-0813">Transport</keyword>
<dbReference type="OrthoDB" id="8443696at2"/>
<comment type="subcellular location">
    <subcellularLocation>
        <location evidence="1 7">Cell membrane</location>
        <topology evidence="1 7">Multi-pass membrane protein</topology>
    </subcellularLocation>
</comment>
<feature type="transmembrane region" description="Helical" evidence="7">
    <location>
        <begin position="12"/>
        <end position="31"/>
    </location>
</feature>
<feature type="transmembrane region" description="Helical" evidence="7">
    <location>
        <begin position="97"/>
        <end position="117"/>
    </location>
</feature>
<reference evidence="9 10" key="1">
    <citation type="submission" date="2016-10" db="EMBL/GenBank/DDBJ databases">
        <authorList>
            <person name="de Groot N.N."/>
        </authorList>
    </citation>
    <scope>NUCLEOTIDE SEQUENCE [LARGE SCALE GENOMIC DNA]</scope>
    <source>
        <strain evidence="9 10">DSM 16213</strain>
    </source>
</reference>